<gene>
    <name evidence="7" type="ORF">A3770_11p63910</name>
    <name evidence="6" type="ORF">CPRI1469_LOCUS5929</name>
</gene>
<dbReference type="GO" id="GO:0046872">
    <property type="term" value="F:metal ion binding"/>
    <property type="evidence" value="ECO:0007669"/>
    <property type="project" value="UniProtKB-KW"/>
</dbReference>
<evidence type="ECO:0000313" key="8">
    <source>
        <dbReference type="Proteomes" id="UP000316726"/>
    </source>
</evidence>
<protein>
    <submittedName>
        <fullName evidence="7">Dimerization domain-containing peptidase</fullName>
    </submittedName>
</protein>
<feature type="domain" description="Peptidase M20 dimerisation" evidence="5">
    <location>
        <begin position="232"/>
        <end position="390"/>
    </location>
</feature>
<evidence type="ECO:0000256" key="2">
    <source>
        <dbReference type="ARBA" id="ARBA00022723"/>
    </source>
</evidence>
<dbReference type="SUPFAM" id="SSF53187">
    <property type="entry name" value="Zn-dependent exopeptidases"/>
    <property type="match status" value="1"/>
</dbReference>
<dbReference type="OrthoDB" id="3064516at2759"/>
<keyword evidence="4" id="KW-0732">Signal</keyword>
<dbReference type="Proteomes" id="UP000316726">
    <property type="component" value="Chromosome 11"/>
</dbReference>
<dbReference type="GO" id="GO:0008233">
    <property type="term" value="F:peptidase activity"/>
    <property type="evidence" value="ECO:0007669"/>
    <property type="project" value="UniProtKB-KW"/>
</dbReference>
<dbReference type="InterPro" id="IPR011650">
    <property type="entry name" value="Peptidase_M20_dimer"/>
</dbReference>
<reference evidence="6" key="2">
    <citation type="submission" date="2021-01" db="EMBL/GenBank/DDBJ databases">
        <authorList>
            <person name="Corre E."/>
            <person name="Pelletier E."/>
            <person name="Niang G."/>
            <person name="Scheremetjew M."/>
            <person name="Finn R."/>
            <person name="Kale V."/>
            <person name="Holt S."/>
            <person name="Cochrane G."/>
            <person name="Meng A."/>
            <person name="Brown T."/>
            <person name="Cohen L."/>
        </authorList>
    </citation>
    <scope>NUCLEOTIDE SEQUENCE</scope>
    <source>
        <strain evidence="6">CCMP1205</strain>
    </source>
</reference>
<dbReference type="AlphaFoldDB" id="A0A5B8MTP1"/>
<evidence type="ECO:0000256" key="4">
    <source>
        <dbReference type="SAM" id="SignalP"/>
    </source>
</evidence>
<dbReference type="Pfam" id="PF01546">
    <property type="entry name" value="Peptidase_M20"/>
    <property type="match status" value="1"/>
</dbReference>
<evidence type="ECO:0000313" key="7">
    <source>
        <dbReference type="EMBL" id="QDZ23873.1"/>
    </source>
</evidence>
<dbReference type="Pfam" id="PF07687">
    <property type="entry name" value="M20_dimer"/>
    <property type="match status" value="1"/>
</dbReference>
<dbReference type="NCBIfam" id="NF006053">
    <property type="entry name" value="PRK08201.1"/>
    <property type="match status" value="1"/>
</dbReference>
<dbReference type="PANTHER" id="PTHR43270">
    <property type="entry name" value="BETA-ALA-HIS DIPEPTIDASE"/>
    <property type="match status" value="1"/>
</dbReference>
<evidence type="ECO:0000256" key="1">
    <source>
        <dbReference type="ARBA" id="ARBA00022670"/>
    </source>
</evidence>
<proteinExistence type="predicted"/>
<dbReference type="Gene3D" id="3.30.70.360">
    <property type="match status" value="1"/>
</dbReference>
<evidence type="ECO:0000313" key="6">
    <source>
        <dbReference type="EMBL" id="CAD9717069.1"/>
    </source>
</evidence>
<feature type="chain" id="PRO_5035671519" evidence="4">
    <location>
        <begin position="33"/>
        <end position="505"/>
    </location>
</feature>
<reference evidence="7 8" key="1">
    <citation type="submission" date="2018-07" db="EMBL/GenBank/DDBJ databases">
        <title>The complete nuclear genome of the prasinophyte Chloropicon primus (CCMP1205).</title>
        <authorList>
            <person name="Pombert J.-F."/>
            <person name="Otis C."/>
            <person name="Turmel M."/>
            <person name="Lemieux C."/>
        </authorList>
    </citation>
    <scope>NUCLEOTIDE SEQUENCE [LARGE SCALE GENOMIC DNA]</scope>
    <source>
        <strain evidence="7 8">CCMP1205</strain>
    </source>
</reference>
<evidence type="ECO:0000256" key="3">
    <source>
        <dbReference type="ARBA" id="ARBA00022801"/>
    </source>
</evidence>
<organism evidence="7 8">
    <name type="scientific">Chloropicon primus</name>
    <dbReference type="NCBI Taxonomy" id="1764295"/>
    <lineage>
        <taxon>Eukaryota</taxon>
        <taxon>Viridiplantae</taxon>
        <taxon>Chlorophyta</taxon>
        <taxon>Chloropicophyceae</taxon>
        <taxon>Chloropicales</taxon>
        <taxon>Chloropicaceae</taxon>
        <taxon>Chloropicon</taxon>
    </lineage>
</organism>
<dbReference type="NCBIfam" id="NF005914">
    <property type="entry name" value="PRK07907.1"/>
    <property type="match status" value="1"/>
</dbReference>
<dbReference type="PANTHER" id="PTHR43270:SF12">
    <property type="entry name" value="SUCCINYL-DIAMINOPIMELATE DESUCCINYLASE"/>
    <property type="match status" value="1"/>
</dbReference>
<feature type="signal peptide" evidence="4">
    <location>
        <begin position="1"/>
        <end position="32"/>
    </location>
</feature>
<keyword evidence="2" id="KW-0479">Metal-binding</keyword>
<dbReference type="STRING" id="1764295.A0A5B8MTP1"/>
<dbReference type="EMBL" id="HBHL01008929">
    <property type="protein sequence ID" value="CAD9717069.1"/>
    <property type="molecule type" value="Transcribed_RNA"/>
</dbReference>
<dbReference type="Gene3D" id="3.40.630.10">
    <property type="entry name" value="Zn peptidases"/>
    <property type="match status" value="1"/>
</dbReference>
<keyword evidence="8" id="KW-1185">Reference proteome</keyword>
<dbReference type="NCBIfam" id="NF006579">
    <property type="entry name" value="PRK09104.1"/>
    <property type="match status" value="1"/>
</dbReference>
<dbReference type="InterPro" id="IPR051458">
    <property type="entry name" value="Cyt/Met_Dipeptidase"/>
</dbReference>
<dbReference type="GO" id="GO:0006508">
    <property type="term" value="P:proteolysis"/>
    <property type="evidence" value="ECO:0007669"/>
    <property type="project" value="UniProtKB-KW"/>
</dbReference>
<keyword evidence="3" id="KW-0378">Hydrolase</keyword>
<dbReference type="InterPro" id="IPR002933">
    <property type="entry name" value="Peptidase_M20"/>
</dbReference>
<dbReference type="PROSITE" id="PS51257">
    <property type="entry name" value="PROKAR_LIPOPROTEIN"/>
    <property type="match status" value="1"/>
</dbReference>
<evidence type="ECO:0000259" key="5">
    <source>
        <dbReference type="Pfam" id="PF07687"/>
    </source>
</evidence>
<accession>A0A5B8MTP1</accession>
<name>A0A5B8MTP1_9CHLO</name>
<keyword evidence="1" id="KW-0645">Protease</keyword>
<dbReference type="EMBL" id="CP031044">
    <property type="protein sequence ID" value="QDZ23873.1"/>
    <property type="molecule type" value="Genomic_DNA"/>
</dbReference>
<sequence length="505" mass="55042">MRVKVRGSEGGWMKAAVVAALMVGCLASVVEGGVVEEAIAFAEGRKEKYVKELIDLVNIPSISTLPEHEGDMRRAADWVSKRCGEAGLENMEVMETGAQPIVYCDHMHAPGAPTVLVYAHYDVQPADPFELWDHEPFEARHRNGRIEGRGASDDKSGVLLSIQAAEAVLKTTGGKLPINVKYLLEGQEEIGSPNLEAFLSDKKNADKFSADLCFSADGGQLSEKQPRVITSLRGLAAVEVNLKTANSDLHSGTFGGAAPNALHVLTEMVASLHNPDGSVNIPGFYDDVQIMSEEEKANTEFPDAFLEAGMRADGIRGFPGEEGFGPFERTAVRPTLEITGMWGGFQGDGVKTIVPKEANVKIACRLVANQHAEKIQKLVRQHLKNICPDYADLTFIGGSFDKAQPYAVAFDAPSSIITKAVLEKTFGETAYFTKMGGTIPGMNLFRQKLNAESALLGFSEPDNQLHAPNEFMRESIYHKGREVYIRLFQEVADHFQRDATAKSEL</sequence>